<dbReference type="GO" id="GO:0003676">
    <property type="term" value="F:nucleic acid binding"/>
    <property type="evidence" value="ECO:0007669"/>
    <property type="project" value="InterPro"/>
</dbReference>
<evidence type="ECO:0000259" key="2">
    <source>
        <dbReference type="PROSITE" id="PS50994"/>
    </source>
</evidence>
<dbReference type="InterPro" id="IPR050951">
    <property type="entry name" value="Retrovirus_Pol_polyprotein"/>
</dbReference>
<organism evidence="3 4">
    <name type="scientific">Mytilus coruscus</name>
    <name type="common">Sea mussel</name>
    <dbReference type="NCBI Taxonomy" id="42192"/>
    <lineage>
        <taxon>Eukaryota</taxon>
        <taxon>Metazoa</taxon>
        <taxon>Spiralia</taxon>
        <taxon>Lophotrochozoa</taxon>
        <taxon>Mollusca</taxon>
        <taxon>Bivalvia</taxon>
        <taxon>Autobranchia</taxon>
        <taxon>Pteriomorphia</taxon>
        <taxon>Mytilida</taxon>
        <taxon>Mytiloidea</taxon>
        <taxon>Mytilidae</taxon>
        <taxon>Mytilinae</taxon>
        <taxon>Mytilus</taxon>
    </lineage>
</organism>
<dbReference type="PROSITE" id="PS50994">
    <property type="entry name" value="INTEGRASE"/>
    <property type="match status" value="1"/>
</dbReference>
<keyword evidence="4" id="KW-1185">Reference proteome</keyword>
<evidence type="ECO:0000313" key="3">
    <source>
        <dbReference type="EMBL" id="CAC5402862.1"/>
    </source>
</evidence>
<dbReference type="GO" id="GO:0015074">
    <property type="term" value="P:DNA integration"/>
    <property type="evidence" value="ECO:0007669"/>
    <property type="project" value="InterPro"/>
</dbReference>
<dbReference type="Gene3D" id="3.30.420.10">
    <property type="entry name" value="Ribonuclease H-like superfamily/Ribonuclease H"/>
    <property type="match status" value="1"/>
</dbReference>
<reference evidence="3 4" key="1">
    <citation type="submission" date="2020-06" db="EMBL/GenBank/DDBJ databases">
        <authorList>
            <person name="Li R."/>
            <person name="Bekaert M."/>
        </authorList>
    </citation>
    <scope>NUCLEOTIDE SEQUENCE [LARGE SCALE GENOMIC DNA]</scope>
    <source>
        <strain evidence="4">wild</strain>
    </source>
</reference>
<dbReference type="InterPro" id="IPR012337">
    <property type="entry name" value="RNaseH-like_sf"/>
</dbReference>
<dbReference type="EMBL" id="CACVKT020006653">
    <property type="protein sequence ID" value="CAC5402862.1"/>
    <property type="molecule type" value="Genomic_DNA"/>
</dbReference>
<feature type="compositionally biased region" description="Basic and acidic residues" evidence="1">
    <location>
        <begin position="245"/>
        <end position="264"/>
    </location>
</feature>
<dbReference type="Proteomes" id="UP000507470">
    <property type="component" value="Unassembled WGS sequence"/>
</dbReference>
<protein>
    <recommendedName>
        <fullName evidence="2">Integrase catalytic domain-containing protein</fullName>
    </recommendedName>
</protein>
<dbReference type="OrthoDB" id="6121020at2759"/>
<dbReference type="Pfam" id="PF00665">
    <property type="entry name" value="rve"/>
    <property type="match status" value="1"/>
</dbReference>
<dbReference type="InterPro" id="IPR036397">
    <property type="entry name" value="RNaseH_sf"/>
</dbReference>
<sequence>MREACSRNYGLATEVDRCVEDCAICGSYQNRQPAEPLKSTPTPDLPYMLVGCDLFDFQSKTYILTMDYYFKYIYVLPLTLTNTTAIVEALKSIFTTHGIPTILRSDNGRQFSSFEFKKFCIELEIDHQTSSPHFQSANGEAERSLQTVKNLWTTPFEGIDLSPSQLLIGRRPRNTLPASRKLLKPNMHNSINVKRHFDREKEKQNVFYYDKRRGVKELPSLNNNCAVRMTPLPGSKEWKPGTIVKRSDKPRSDIERRSDSENNRLCRRNHRHLRTSTTTASKDINRETSSDNFEFDNLPNRIESVPKEAKHDNRPDVNKERVEEVKSSDVTTTKSGRRVMKPKKLDLYIL</sequence>
<gene>
    <name evidence="3" type="ORF">MCOR_36793</name>
</gene>
<dbReference type="PANTHER" id="PTHR37984">
    <property type="entry name" value="PROTEIN CBG26694"/>
    <property type="match status" value="1"/>
</dbReference>
<feature type="region of interest" description="Disordered" evidence="1">
    <location>
        <begin position="232"/>
        <end position="264"/>
    </location>
</feature>
<dbReference type="PANTHER" id="PTHR37984:SF5">
    <property type="entry name" value="PROTEIN NYNRIN-LIKE"/>
    <property type="match status" value="1"/>
</dbReference>
<name>A0A6J8D6B8_MYTCO</name>
<dbReference type="AlphaFoldDB" id="A0A6J8D6B8"/>
<evidence type="ECO:0000313" key="4">
    <source>
        <dbReference type="Proteomes" id="UP000507470"/>
    </source>
</evidence>
<dbReference type="SUPFAM" id="SSF53098">
    <property type="entry name" value="Ribonuclease H-like"/>
    <property type="match status" value="1"/>
</dbReference>
<proteinExistence type="predicted"/>
<feature type="domain" description="Integrase catalytic" evidence="2">
    <location>
        <begin position="42"/>
        <end position="150"/>
    </location>
</feature>
<dbReference type="InterPro" id="IPR001584">
    <property type="entry name" value="Integrase_cat-core"/>
</dbReference>
<accession>A0A6J8D6B8</accession>
<dbReference type="FunFam" id="3.30.420.10:FF:000063">
    <property type="entry name" value="Retrovirus-related Pol polyprotein from transposon 297-like Protein"/>
    <property type="match status" value="1"/>
</dbReference>
<evidence type="ECO:0000256" key="1">
    <source>
        <dbReference type="SAM" id="MobiDB-lite"/>
    </source>
</evidence>